<organism evidence="19 20">
    <name type="scientific">Podargus strigoides</name>
    <name type="common">Tawny frogmouth</name>
    <name type="synonym">Caprimulgus strigoides</name>
    <dbReference type="NCBI Taxonomy" id="8905"/>
    <lineage>
        <taxon>Eukaryota</taxon>
        <taxon>Metazoa</taxon>
        <taxon>Chordata</taxon>
        <taxon>Craniata</taxon>
        <taxon>Vertebrata</taxon>
        <taxon>Euteleostomi</taxon>
        <taxon>Archelosauria</taxon>
        <taxon>Archosauria</taxon>
        <taxon>Dinosauria</taxon>
        <taxon>Saurischia</taxon>
        <taxon>Theropoda</taxon>
        <taxon>Coelurosauria</taxon>
        <taxon>Aves</taxon>
        <taxon>Neognathae</taxon>
        <taxon>Neoaves</taxon>
        <taxon>Strisores</taxon>
        <taxon>Caprimulgiformes</taxon>
        <taxon>Podargidae</taxon>
        <taxon>Podargus</taxon>
    </lineage>
</organism>
<dbReference type="FunFam" id="1.10.510.10:FF:000091">
    <property type="entry name" value="Calcium/calmodulin-dependent protein kinase kinase 2 isoform 1"/>
    <property type="match status" value="1"/>
</dbReference>
<evidence type="ECO:0000256" key="8">
    <source>
        <dbReference type="ARBA" id="ARBA00022741"/>
    </source>
</evidence>
<evidence type="ECO:0000256" key="6">
    <source>
        <dbReference type="ARBA" id="ARBA00022553"/>
    </source>
</evidence>
<evidence type="ECO:0000313" key="19">
    <source>
        <dbReference type="EMBL" id="NXX15450.1"/>
    </source>
</evidence>
<evidence type="ECO:0000313" key="20">
    <source>
        <dbReference type="Proteomes" id="UP000584326"/>
    </source>
</evidence>
<keyword evidence="7" id="KW-0808">Transferase</keyword>
<dbReference type="PROSITE" id="PS00108">
    <property type="entry name" value="PROTEIN_KINASE_ST"/>
    <property type="match status" value="1"/>
</dbReference>
<evidence type="ECO:0000256" key="5">
    <source>
        <dbReference type="ARBA" id="ARBA00022527"/>
    </source>
</evidence>
<keyword evidence="5 16" id="KW-0723">Serine/threonine-protein kinase</keyword>
<evidence type="ECO:0000256" key="15">
    <source>
        <dbReference type="PROSITE-ProRule" id="PRU10141"/>
    </source>
</evidence>
<evidence type="ECO:0000256" key="4">
    <source>
        <dbReference type="ARBA" id="ARBA00022490"/>
    </source>
</evidence>
<feature type="region of interest" description="Disordered" evidence="17">
    <location>
        <begin position="16"/>
        <end position="101"/>
    </location>
</feature>
<name>A0A7L4GSC7_PODST</name>
<feature type="binding site" evidence="15">
    <location>
        <position position="147"/>
    </location>
    <ligand>
        <name>ATP</name>
        <dbReference type="ChEBI" id="CHEBI:30616"/>
    </ligand>
</feature>
<dbReference type="InterPro" id="IPR008271">
    <property type="entry name" value="Ser/Thr_kinase_AS"/>
</dbReference>
<dbReference type="SMART" id="SM00220">
    <property type="entry name" value="S_TKc"/>
    <property type="match status" value="1"/>
</dbReference>
<dbReference type="OrthoDB" id="68483at2759"/>
<evidence type="ECO:0000256" key="7">
    <source>
        <dbReference type="ARBA" id="ARBA00022679"/>
    </source>
</evidence>
<evidence type="ECO:0000256" key="16">
    <source>
        <dbReference type="RuleBase" id="RU000304"/>
    </source>
</evidence>
<dbReference type="Proteomes" id="UP000584326">
    <property type="component" value="Unassembled WGS sequence"/>
</dbReference>
<comment type="catalytic activity">
    <reaction evidence="14">
        <text>L-seryl-[protein] + ATP = O-phospho-L-seryl-[protein] + ADP + H(+)</text>
        <dbReference type="Rhea" id="RHEA:17989"/>
        <dbReference type="Rhea" id="RHEA-COMP:9863"/>
        <dbReference type="Rhea" id="RHEA-COMP:11604"/>
        <dbReference type="ChEBI" id="CHEBI:15378"/>
        <dbReference type="ChEBI" id="CHEBI:29999"/>
        <dbReference type="ChEBI" id="CHEBI:30616"/>
        <dbReference type="ChEBI" id="CHEBI:83421"/>
        <dbReference type="ChEBI" id="CHEBI:456216"/>
        <dbReference type="EC" id="2.7.11.17"/>
    </reaction>
</comment>
<dbReference type="PROSITE" id="PS50011">
    <property type="entry name" value="PROTEIN_KINASE_DOM"/>
    <property type="match status" value="1"/>
</dbReference>
<dbReference type="FunFam" id="3.30.200.20:FF:000429">
    <property type="entry name" value="Calcium/calmodulin-dependent protein kinase kinase"/>
    <property type="match status" value="1"/>
</dbReference>
<gene>
    <name evidence="19" type="primary">Camkk2</name>
    <name evidence="19" type="ORF">PODSTR_R11157</name>
</gene>
<dbReference type="GO" id="GO:0005524">
    <property type="term" value="F:ATP binding"/>
    <property type="evidence" value="ECO:0007669"/>
    <property type="project" value="UniProtKB-UniRule"/>
</dbReference>
<comment type="similarity">
    <text evidence="16">Belongs to the protein kinase superfamily.</text>
</comment>
<dbReference type="GO" id="GO:0061762">
    <property type="term" value="P:CAMKK-AMPK signaling cascade"/>
    <property type="evidence" value="ECO:0007669"/>
    <property type="project" value="TreeGrafter"/>
</dbReference>
<dbReference type="GO" id="GO:0004683">
    <property type="term" value="F:calcium/calmodulin-dependent protein kinase activity"/>
    <property type="evidence" value="ECO:0007669"/>
    <property type="project" value="UniProtKB-EC"/>
</dbReference>
<comment type="caution">
    <text evidence="19">The sequence shown here is derived from an EMBL/GenBank/DDBJ whole genome shotgun (WGS) entry which is preliminary data.</text>
</comment>
<dbReference type="InterPro" id="IPR017441">
    <property type="entry name" value="Protein_kinase_ATP_BS"/>
</dbReference>
<evidence type="ECO:0000256" key="3">
    <source>
        <dbReference type="ARBA" id="ARBA00012434"/>
    </source>
</evidence>
<evidence type="ECO:0000256" key="12">
    <source>
        <dbReference type="ARBA" id="ARBA00023242"/>
    </source>
</evidence>
<keyword evidence="8 15" id="KW-0547">Nucleotide-binding</keyword>
<dbReference type="GO" id="GO:0005737">
    <property type="term" value="C:cytoplasm"/>
    <property type="evidence" value="ECO:0007669"/>
    <property type="project" value="UniProtKB-SubCell"/>
</dbReference>
<accession>A0A7L4GSC7</accession>
<evidence type="ECO:0000256" key="1">
    <source>
        <dbReference type="ARBA" id="ARBA00004123"/>
    </source>
</evidence>
<dbReference type="EC" id="2.7.11.17" evidence="3"/>
<dbReference type="PANTHER" id="PTHR43895:SF39">
    <property type="entry name" value="CALCIUM_CALMODULIN-DEPENDENT PROTEIN KINASE KINASE 2"/>
    <property type="match status" value="1"/>
</dbReference>
<evidence type="ECO:0000256" key="2">
    <source>
        <dbReference type="ARBA" id="ARBA00004496"/>
    </source>
</evidence>
<evidence type="ECO:0000256" key="9">
    <source>
        <dbReference type="ARBA" id="ARBA00022777"/>
    </source>
</evidence>
<dbReference type="Gene3D" id="1.10.510.10">
    <property type="entry name" value="Transferase(Phosphotransferase) domain 1"/>
    <property type="match status" value="1"/>
</dbReference>
<dbReference type="PROSITE" id="PS00107">
    <property type="entry name" value="PROTEIN_KINASE_ATP"/>
    <property type="match status" value="1"/>
</dbReference>
<proteinExistence type="inferred from homology"/>
<dbReference type="Pfam" id="PF00069">
    <property type="entry name" value="Pkinase"/>
    <property type="match status" value="1"/>
</dbReference>
<feature type="domain" description="Protein kinase" evidence="18">
    <location>
        <begin position="118"/>
        <end position="399"/>
    </location>
</feature>
<dbReference type="SUPFAM" id="SSF56112">
    <property type="entry name" value="Protein kinase-like (PK-like)"/>
    <property type="match status" value="1"/>
</dbReference>
<keyword evidence="9 19" id="KW-0418">Kinase</keyword>
<feature type="non-terminal residue" evidence="19">
    <location>
        <position position="494"/>
    </location>
</feature>
<dbReference type="Gene3D" id="3.30.200.20">
    <property type="entry name" value="Phosphorylase Kinase, domain 1"/>
    <property type="match status" value="1"/>
</dbReference>
<dbReference type="AlphaFoldDB" id="A0A7L4GSC7"/>
<protein>
    <recommendedName>
        <fullName evidence="3">calcium/calmodulin-dependent protein kinase</fullName>
        <ecNumber evidence="3">2.7.11.17</ecNumber>
    </recommendedName>
</protein>
<keyword evidence="6" id="KW-0597">Phosphoprotein</keyword>
<comment type="catalytic activity">
    <reaction evidence="13">
        <text>L-threonyl-[protein] + ATP = O-phospho-L-threonyl-[protein] + ADP + H(+)</text>
        <dbReference type="Rhea" id="RHEA:46608"/>
        <dbReference type="Rhea" id="RHEA-COMP:11060"/>
        <dbReference type="Rhea" id="RHEA-COMP:11605"/>
        <dbReference type="ChEBI" id="CHEBI:15378"/>
        <dbReference type="ChEBI" id="CHEBI:30013"/>
        <dbReference type="ChEBI" id="CHEBI:30616"/>
        <dbReference type="ChEBI" id="CHEBI:61977"/>
        <dbReference type="ChEBI" id="CHEBI:456216"/>
        <dbReference type="EC" id="2.7.11.17"/>
    </reaction>
</comment>
<dbReference type="InterPro" id="IPR011009">
    <property type="entry name" value="Kinase-like_dom_sf"/>
</dbReference>
<dbReference type="GO" id="GO:0005654">
    <property type="term" value="C:nucleoplasm"/>
    <property type="evidence" value="ECO:0007669"/>
    <property type="project" value="UniProtKB-ARBA"/>
</dbReference>
<feature type="region of interest" description="Disordered" evidence="17">
    <location>
        <begin position="450"/>
        <end position="494"/>
    </location>
</feature>
<evidence type="ECO:0000256" key="10">
    <source>
        <dbReference type="ARBA" id="ARBA00022840"/>
    </source>
</evidence>
<reference evidence="19 20" key="1">
    <citation type="submission" date="2020-02" db="EMBL/GenBank/DDBJ databases">
        <title>Bird 10,000 Genomes (B10K) Project - Family phase.</title>
        <authorList>
            <person name="Zhang G."/>
        </authorList>
    </citation>
    <scope>NUCLEOTIDE SEQUENCE [LARGE SCALE GENOMIC DNA]</scope>
    <source>
        <strain evidence="19">B10K-DU-001-40</strain>
        <tissue evidence="19">Muscle</tissue>
    </source>
</reference>
<dbReference type="GO" id="GO:0005516">
    <property type="term" value="F:calmodulin binding"/>
    <property type="evidence" value="ECO:0007669"/>
    <property type="project" value="UniProtKB-KW"/>
</dbReference>
<keyword evidence="20" id="KW-1185">Reference proteome</keyword>
<keyword evidence="12" id="KW-0539">Nucleus</keyword>
<dbReference type="EMBL" id="VZTK01012458">
    <property type="protein sequence ID" value="NXX15450.1"/>
    <property type="molecule type" value="Genomic_DNA"/>
</dbReference>
<keyword evidence="4" id="KW-0963">Cytoplasm</keyword>
<keyword evidence="11" id="KW-0112">Calmodulin-binding</keyword>
<evidence type="ECO:0000256" key="14">
    <source>
        <dbReference type="ARBA" id="ARBA00047430"/>
    </source>
</evidence>
<evidence type="ECO:0000256" key="11">
    <source>
        <dbReference type="ARBA" id="ARBA00022860"/>
    </source>
</evidence>
<evidence type="ECO:0000259" key="18">
    <source>
        <dbReference type="PROSITE" id="PS50011"/>
    </source>
</evidence>
<evidence type="ECO:0000256" key="17">
    <source>
        <dbReference type="SAM" id="MobiDB-lite"/>
    </source>
</evidence>
<evidence type="ECO:0000256" key="13">
    <source>
        <dbReference type="ARBA" id="ARBA00047307"/>
    </source>
</evidence>
<feature type="non-terminal residue" evidence="19">
    <location>
        <position position="1"/>
    </location>
</feature>
<dbReference type="PANTHER" id="PTHR43895">
    <property type="entry name" value="CALCIUM/CALMODULIN-DEPENDENT PROTEIN KINASE KINASE-RELATED"/>
    <property type="match status" value="1"/>
</dbReference>
<keyword evidence="10 15" id="KW-0067">ATP-binding</keyword>
<sequence>LSPRCPGMASLIVVTEYDATGSEEEEMNAPSSAGFGDGREPRAKLHLSGRKLSLQERSQPARSPGSGDGANERFIYPSLPYSPVTSPHSSPRLPRRPTVESNRVSITGLQDCVQLNQYKLKDEIGKGSYGVVKLAYNEDDNTYYAMKVLSKKKLMRQAGFPRRPPPRGAKAASEGCLQPKGPIEQVYQEIAILKKLDHPNVVKLVEVSTDQPLPNTHPARGGAWMLPVMEIPTLKPLSEDQARFYFQDVIKGIEYLHYQKIIHRDIKPSNLLVGEDGHIKIADFGVSNEFKGADALLTNTVGTPAFMAPETLSETRKIFSGKALDVWAMGITLYCFVFGQCPFMDERILSLHNKIKTQTLEFPDQPEVTDFLKDLITRMLDKNPESRISVPEIKLHPWVTKNGAELLPTEDENCTLVEVTEEEVENSVKHIPSLATVILVKTMIRKRSFGNPFEGSKREERSLSAPGNLLPKQGSEDNLKCNDLPNVGEEELLS</sequence>
<dbReference type="InterPro" id="IPR000719">
    <property type="entry name" value="Prot_kinase_dom"/>
</dbReference>
<comment type="subcellular location">
    <subcellularLocation>
        <location evidence="2">Cytoplasm</location>
    </subcellularLocation>
    <subcellularLocation>
        <location evidence="1">Nucleus</location>
    </subcellularLocation>
</comment>